<feature type="signal peptide" evidence="1">
    <location>
        <begin position="1"/>
        <end position="18"/>
    </location>
</feature>
<gene>
    <name evidence="2" type="ORF">MUN68_006950</name>
</gene>
<protein>
    <recommendedName>
        <fullName evidence="4">SH3 domain-containing protein</fullName>
    </recommendedName>
</protein>
<dbReference type="EMBL" id="CP116221">
    <property type="protein sequence ID" value="WCO03229.1"/>
    <property type="molecule type" value="Genomic_DNA"/>
</dbReference>
<sequence length="181" mass="21629">MKCFRLLLLLLFSINLFAQESDTIHYKNLVEAYYDKETKKPLYIYDNIKGIIVDTLKNIDTKNSWYKIAILDSEYGWFKIKNIQRLPNAYKNYGYENYWVKTSDFLISVDHIDKKHRAYLYDEPTNESNKIHKIDSFKTVHVTETIDLWAMVSFKVGKKTIRGWLSFKDQCAYPWTSCTKY</sequence>
<dbReference type="Proteomes" id="UP001202717">
    <property type="component" value="Chromosome"/>
</dbReference>
<evidence type="ECO:0000313" key="2">
    <source>
        <dbReference type="EMBL" id="WCO03229.1"/>
    </source>
</evidence>
<accession>A0ABY7S221</accession>
<evidence type="ECO:0008006" key="4">
    <source>
        <dbReference type="Google" id="ProtNLM"/>
    </source>
</evidence>
<keyword evidence="1" id="KW-0732">Signal</keyword>
<dbReference type="RefSeq" id="WP_249994323.1">
    <property type="nucleotide sequence ID" value="NZ_CP116221.1"/>
</dbReference>
<feature type="chain" id="PRO_5045072154" description="SH3 domain-containing protein" evidence="1">
    <location>
        <begin position="19"/>
        <end position="181"/>
    </location>
</feature>
<keyword evidence="3" id="KW-1185">Reference proteome</keyword>
<reference evidence="2 3" key="1">
    <citation type="submission" date="2023-01" db="EMBL/GenBank/DDBJ databases">
        <title>Psychroserpens ponticola sp. nov., isolated from seawater.</title>
        <authorList>
            <person name="Kristyanto S."/>
            <person name="Jung J."/>
            <person name="Kim J.M."/>
            <person name="Jeon C.O."/>
        </authorList>
    </citation>
    <scope>NUCLEOTIDE SEQUENCE [LARGE SCALE GENOMIC DNA]</scope>
    <source>
        <strain evidence="2 3">MSW6</strain>
    </source>
</reference>
<proteinExistence type="predicted"/>
<organism evidence="2 3">
    <name type="scientific">Psychroserpens ponticola</name>
    <dbReference type="NCBI Taxonomy" id="2932268"/>
    <lineage>
        <taxon>Bacteria</taxon>
        <taxon>Pseudomonadati</taxon>
        <taxon>Bacteroidota</taxon>
        <taxon>Flavobacteriia</taxon>
        <taxon>Flavobacteriales</taxon>
        <taxon>Flavobacteriaceae</taxon>
        <taxon>Psychroserpens</taxon>
    </lineage>
</organism>
<evidence type="ECO:0000256" key="1">
    <source>
        <dbReference type="SAM" id="SignalP"/>
    </source>
</evidence>
<evidence type="ECO:0000313" key="3">
    <source>
        <dbReference type="Proteomes" id="UP001202717"/>
    </source>
</evidence>
<name>A0ABY7S221_9FLAO</name>